<accession>A0ACC6TTU4</accession>
<proteinExistence type="predicted"/>
<protein>
    <submittedName>
        <fullName evidence="1">Uncharacterized protein</fullName>
    </submittedName>
</protein>
<name>A0ACC6TTU4_9BURK</name>
<comment type="caution">
    <text evidence="1">The sequence shown here is derived from an EMBL/GenBank/DDBJ whole genome shotgun (WGS) entry which is preliminary data.</text>
</comment>
<gene>
    <name evidence="1" type="ORF">AB4Y32_02980</name>
</gene>
<keyword evidence="2" id="KW-1185">Reference proteome</keyword>
<dbReference type="EMBL" id="JBFRCH010000001">
    <property type="protein sequence ID" value="MEX3930778.1"/>
    <property type="molecule type" value="Genomic_DNA"/>
</dbReference>
<evidence type="ECO:0000313" key="2">
    <source>
        <dbReference type="Proteomes" id="UP001558850"/>
    </source>
</evidence>
<reference evidence="1" key="1">
    <citation type="submission" date="2024-07" db="EMBL/GenBank/DDBJ databases">
        <title>A survey of Mimosa microsymbionts across Brazilian biomes reveals a high diversity of Paraburkholderia nodulating endemic species, but also that Cupriavidus is common as a symbiont of widespread species.</title>
        <authorList>
            <person name="Rouws L."/>
            <person name="Barauna A."/>
            <person name="Beukes C."/>
            <person name="Rouws J.R.C."/>
            <person name="De Faria S.M."/>
            <person name="Gross E."/>
            <person name="Bueno Dos Reis Junior F."/>
            <person name="Simon M.F."/>
            <person name="Maluk M."/>
            <person name="Odee D.W."/>
            <person name="Kenicer G."/>
            <person name="Young J.P.W."/>
            <person name="Reis V.M."/>
            <person name="Zilli J."/>
            <person name="James E.K."/>
        </authorList>
    </citation>
    <scope>NUCLEOTIDE SEQUENCE</scope>
    <source>
        <strain evidence="1">EG181B</strain>
    </source>
</reference>
<dbReference type="Proteomes" id="UP001558850">
    <property type="component" value="Unassembled WGS sequence"/>
</dbReference>
<organism evidence="1 2">
    <name type="scientific">Paraburkholderia phymatum</name>
    <dbReference type="NCBI Taxonomy" id="148447"/>
    <lineage>
        <taxon>Bacteria</taxon>
        <taxon>Pseudomonadati</taxon>
        <taxon>Pseudomonadota</taxon>
        <taxon>Betaproteobacteria</taxon>
        <taxon>Burkholderiales</taxon>
        <taxon>Burkholderiaceae</taxon>
        <taxon>Paraburkholderia</taxon>
    </lineage>
</organism>
<sequence length="41" mass="4550">MADAAFLLAACLPPVCCPAFYLRIELNCGIELRIELNRVLL</sequence>
<evidence type="ECO:0000313" key="1">
    <source>
        <dbReference type="EMBL" id="MEX3930778.1"/>
    </source>
</evidence>